<dbReference type="PANTHER" id="PTHR30033">
    <property type="entry name" value="FLAGELLAR HOOK-ASSOCIATED PROTEIN 1"/>
    <property type="match status" value="1"/>
</dbReference>
<comment type="similarity">
    <text evidence="3">Belongs to the flagella basal body rod proteins family.</text>
</comment>
<feature type="domain" description="Flagellar hook-associated protein FlgK helical" evidence="9">
    <location>
        <begin position="93"/>
        <end position="310"/>
    </location>
</feature>
<dbReference type="InterPro" id="IPR001444">
    <property type="entry name" value="Flag_bb_rod_N"/>
</dbReference>
<organism evidence="10 11">
    <name type="scientific">Stieleria varia</name>
    <dbReference type="NCBI Taxonomy" id="2528005"/>
    <lineage>
        <taxon>Bacteria</taxon>
        <taxon>Pseudomonadati</taxon>
        <taxon>Planctomycetota</taxon>
        <taxon>Planctomycetia</taxon>
        <taxon>Pirellulales</taxon>
        <taxon>Pirellulaceae</taxon>
        <taxon>Stieleria</taxon>
    </lineage>
</organism>
<dbReference type="Proteomes" id="UP000320176">
    <property type="component" value="Unassembled WGS sequence"/>
</dbReference>
<reference evidence="10 11" key="1">
    <citation type="submission" date="2019-02" db="EMBL/GenBank/DDBJ databases">
        <title>Deep-cultivation of Planctomycetes and their phenomic and genomic characterization uncovers novel biology.</title>
        <authorList>
            <person name="Wiegand S."/>
            <person name="Jogler M."/>
            <person name="Boedeker C."/>
            <person name="Pinto D."/>
            <person name="Vollmers J."/>
            <person name="Rivas-Marin E."/>
            <person name="Kohn T."/>
            <person name="Peeters S.H."/>
            <person name="Heuer A."/>
            <person name="Rast P."/>
            <person name="Oberbeckmann S."/>
            <person name="Bunk B."/>
            <person name="Jeske O."/>
            <person name="Meyerdierks A."/>
            <person name="Storesund J.E."/>
            <person name="Kallscheuer N."/>
            <person name="Luecker S."/>
            <person name="Lage O.M."/>
            <person name="Pohl T."/>
            <person name="Merkel B.J."/>
            <person name="Hornburger P."/>
            <person name="Mueller R.-W."/>
            <person name="Bruemmer F."/>
            <person name="Labrenz M."/>
            <person name="Spormann A.M."/>
            <person name="Op Den Camp H."/>
            <person name="Overmann J."/>
            <person name="Amann R."/>
            <person name="Jetten M.S.M."/>
            <person name="Mascher T."/>
            <person name="Medema M.H."/>
            <person name="Devos D.P."/>
            <person name="Kaster A.-K."/>
            <person name="Ovreas L."/>
            <person name="Rohde M."/>
            <person name="Galperin M.Y."/>
            <person name="Jogler C."/>
        </authorList>
    </citation>
    <scope>NUCLEOTIDE SEQUENCE [LARGE SCALE GENOMIC DNA]</scope>
    <source>
        <strain evidence="10 11">Pla52n</strain>
    </source>
</reference>
<dbReference type="SUPFAM" id="SSF64518">
    <property type="entry name" value="Phase 1 flagellin"/>
    <property type="match status" value="1"/>
</dbReference>
<evidence type="ECO:0000256" key="2">
    <source>
        <dbReference type="ARBA" id="ARBA00004613"/>
    </source>
</evidence>
<keyword evidence="11" id="KW-1185">Reference proteome</keyword>
<dbReference type="InterPro" id="IPR002371">
    <property type="entry name" value="FlgK"/>
</dbReference>
<feature type="domain" description="Flagellar basal body rod protein N-terminal" evidence="7">
    <location>
        <begin position="8"/>
        <end position="33"/>
    </location>
</feature>
<evidence type="ECO:0000256" key="1">
    <source>
        <dbReference type="ARBA" id="ARBA00004365"/>
    </source>
</evidence>
<dbReference type="Pfam" id="PF22638">
    <property type="entry name" value="FlgK_D1"/>
    <property type="match status" value="1"/>
</dbReference>
<dbReference type="GO" id="GO:0009424">
    <property type="term" value="C:bacterial-type flagellum hook"/>
    <property type="evidence" value="ECO:0007669"/>
    <property type="project" value="InterPro"/>
</dbReference>
<feature type="domain" description="Flagellar basal-body/hook protein C-terminal" evidence="8">
    <location>
        <begin position="613"/>
        <end position="650"/>
    </location>
</feature>
<protein>
    <recommendedName>
        <fullName evidence="4">Flagellar hook-associated protein 1</fullName>
    </recommendedName>
</protein>
<dbReference type="Pfam" id="PF00460">
    <property type="entry name" value="Flg_bb_rod"/>
    <property type="match status" value="1"/>
</dbReference>
<comment type="subcellular location">
    <subcellularLocation>
        <location evidence="1">Bacterial flagellum</location>
    </subcellularLocation>
    <subcellularLocation>
        <location evidence="2">Secreted</location>
    </subcellularLocation>
</comment>
<keyword evidence="10" id="KW-0966">Cell projection</keyword>
<dbReference type="GO" id="GO:0005576">
    <property type="term" value="C:extracellular region"/>
    <property type="evidence" value="ECO:0007669"/>
    <property type="project" value="UniProtKB-SubCell"/>
</dbReference>
<gene>
    <name evidence="10" type="primary">flgK</name>
    <name evidence="10" type="ORF">Pla52n_34300</name>
</gene>
<evidence type="ECO:0000259" key="8">
    <source>
        <dbReference type="Pfam" id="PF06429"/>
    </source>
</evidence>
<name>A0A5C6ARQ3_9BACT</name>
<dbReference type="GO" id="GO:0005198">
    <property type="term" value="F:structural molecule activity"/>
    <property type="evidence" value="ECO:0007669"/>
    <property type="project" value="InterPro"/>
</dbReference>
<dbReference type="NCBIfam" id="TIGR02492">
    <property type="entry name" value="flgK_ends"/>
    <property type="match status" value="1"/>
</dbReference>
<evidence type="ECO:0000313" key="10">
    <source>
        <dbReference type="EMBL" id="TWU02380.1"/>
    </source>
</evidence>
<evidence type="ECO:0000256" key="5">
    <source>
        <dbReference type="ARBA" id="ARBA00022525"/>
    </source>
</evidence>
<dbReference type="InterPro" id="IPR010930">
    <property type="entry name" value="Flg_bb/hook_C_dom"/>
</dbReference>
<evidence type="ECO:0000259" key="9">
    <source>
        <dbReference type="Pfam" id="PF22638"/>
    </source>
</evidence>
<evidence type="ECO:0000256" key="3">
    <source>
        <dbReference type="ARBA" id="ARBA00009677"/>
    </source>
</evidence>
<dbReference type="AlphaFoldDB" id="A0A5C6ARQ3"/>
<accession>A0A5C6ARQ3</accession>
<proteinExistence type="inferred from homology"/>
<evidence type="ECO:0000259" key="7">
    <source>
        <dbReference type="Pfam" id="PF00460"/>
    </source>
</evidence>
<keyword evidence="10" id="KW-0282">Flagellum</keyword>
<evidence type="ECO:0000256" key="4">
    <source>
        <dbReference type="ARBA" id="ARBA00016244"/>
    </source>
</evidence>
<dbReference type="GO" id="GO:0044780">
    <property type="term" value="P:bacterial-type flagellum assembly"/>
    <property type="evidence" value="ECO:0007669"/>
    <property type="project" value="InterPro"/>
</dbReference>
<evidence type="ECO:0000313" key="11">
    <source>
        <dbReference type="Proteomes" id="UP000320176"/>
    </source>
</evidence>
<dbReference type="Pfam" id="PF06429">
    <property type="entry name" value="Flg_bbr_C"/>
    <property type="match status" value="1"/>
</dbReference>
<keyword evidence="10" id="KW-0969">Cilium</keyword>
<dbReference type="OrthoDB" id="9802553at2"/>
<keyword evidence="6" id="KW-0975">Bacterial flagellum</keyword>
<evidence type="ECO:0000256" key="6">
    <source>
        <dbReference type="ARBA" id="ARBA00023143"/>
    </source>
</evidence>
<comment type="caution">
    <text evidence="10">The sequence shown here is derived from an EMBL/GenBank/DDBJ whole genome shotgun (WGS) entry which is preliminary data.</text>
</comment>
<keyword evidence="5" id="KW-0964">Secreted</keyword>
<dbReference type="PANTHER" id="PTHR30033:SF2">
    <property type="entry name" value="FLAGELLAR HOOK PROTEIN"/>
    <property type="match status" value="1"/>
</dbReference>
<dbReference type="EMBL" id="SJPN01000004">
    <property type="protein sequence ID" value="TWU02380.1"/>
    <property type="molecule type" value="Genomic_DNA"/>
</dbReference>
<dbReference type="InterPro" id="IPR053927">
    <property type="entry name" value="FlgK_helical"/>
</dbReference>
<sequence>MPNFALGLSSLRANQFALNVVANNIANAGTEGYHRRNVHFQQLRANEYGEFRIGTGVSINYIERVRDQVTEASLTNVISDLSNVDQLLQVERQVEVTLLSGNNSINSELDQFFGEVSRLTSSPDEPAQRTAVIETGQRLAGVIRTAATQLDQLRNAVQFQIQEEITALNQDMATLNEINIEIRSFTARRADPNTELDQRDALLNRIAESVGITRNDHVGGELNLMIGNASIQQANHASEFHLSETETGELVVLLDDSDRATDLGSGRLAALLEVYNSTIPKYQEKLDTIAGELIRNVDQVHATGIGTAGSFQSLLGSRVVDQSDIPLDDAGPVFPIASGELTISIVQPDGKRRTEIITIDPTVDSLDDVAARLSAIPNLRAEVEAEYSQLRIFAEAGYKFDFTGNVQTEPDLTAFSGTSVPTFAGQYTGPVNETLSFEIEGTGDVGISDDLFLNVYSESGTLKQQINIGQGYEAGTPLDIGDGIEIQLSRGTVADGDAFSSRVTANPDETGILAALGLNSFFQGVNATTIDVSNEVQSNSARLAMGKTGDPADTNNLFNVIDLEQYKGMPGNLTFTQYINEINVEIGFEINTNVSLSTSLSSLKLRLEQDRDSYSGVDLNEEIVYLQQFQKSYEAATRVIQAADQILDDLFSILR</sequence>
<dbReference type="RefSeq" id="WP_146520724.1">
    <property type="nucleotide sequence ID" value="NZ_CP151726.1"/>
</dbReference>